<evidence type="ECO:0000259" key="2">
    <source>
        <dbReference type="PROSITE" id="PS51186"/>
    </source>
</evidence>
<protein>
    <submittedName>
        <fullName evidence="3">Membrane-associated protein, putative</fullName>
    </submittedName>
</protein>
<dbReference type="SUPFAM" id="SSF55729">
    <property type="entry name" value="Acyl-CoA N-acyltransferases (Nat)"/>
    <property type="match status" value="1"/>
</dbReference>
<keyword evidence="1" id="KW-1133">Transmembrane helix</keyword>
<organism evidence="3 4">
    <name type="scientific">Bodo saltans</name>
    <name type="common">Flagellated protozoan</name>
    <dbReference type="NCBI Taxonomy" id="75058"/>
    <lineage>
        <taxon>Eukaryota</taxon>
        <taxon>Discoba</taxon>
        <taxon>Euglenozoa</taxon>
        <taxon>Kinetoplastea</taxon>
        <taxon>Metakinetoplastina</taxon>
        <taxon>Eubodonida</taxon>
        <taxon>Bodonidae</taxon>
        <taxon>Bodo</taxon>
    </lineage>
</organism>
<evidence type="ECO:0000256" key="1">
    <source>
        <dbReference type="SAM" id="Phobius"/>
    </source>
</evidence>
<feature type="transmembrane region" description="Helical" evidence="1">
    <location>
        <begin position="12"/>
        <end position="30"/>
    </location>
</feature>
<dbReference type="Gene3D" id="3.40.630.30">
    <property type="match status" value="1"/>
</dbReference>
<sequence length="320" mass="35894">MVLRRFKHRLKFLLLIMIIGLFFLFCLFNQPRHIDHQDMTFELPPPFVAVTAEVDVYITSRAFPLYDQVRAYHRDFLVPTFAANEVEDVELWEGRLHDQHDEGALRPLAADEVGSRCEFGVALLIRKEDGAVLGGASHEVYLKSRSALISYMVVSSELRGRGAAKLLVDAVFHNGESIVQTTVAAPLAAVVIEVLQVRDDHDDEHGSDAAHDTPTPATTTFRSADRQIIFRKLGFQPVDLDFVHPGKLKGHRYNIGVASRSLDITNGRFPADVLLLFLEGLVMGILADEGSTDDTEMKQWRELLTDREGGWIGVGDAFWR</sequence>
<dbReference type="GO" id="GO:0016747">
    <property type="term" value="F:acyltransferase activity, transferring groups other than amino-acyl groups"/>
    <property type="evidence" value="ECO:0007669"/>
    <property type="project" value="InterPro"/>
</dbReference>
<reference evidence="4" key="1">
    <citation type="submission" date="2015-09" db="EMBL/GenBank/DDBJ databases">
        <authorList>
            <consortium name="Pathogen Informatics"/>
        </authorList>
    </citation>
    <scope>NUCLEOTIDE SEQUENCE [LARGE SCALE GENOMIC DNA]</scope>
    <source>
        <strain evidence="4">Lake Konstanz</strain>
    </source>
</reference>
<dbReference type="VEuPathDB" id="TriTrypDB:BSAL_24555"/>
<evidence type="ECO:0000313" key="4">
    <source>
        <dbReference type="Proteomes" id="UP000051952"/>
    </source>
</evidence>
<keyword evidence="1" id="KW-0472">Membrane</keyword>
<name>A0A0S4JIW2_BODSA</name>
<keyword evidence="4" id="KW-1185">Reference proteome</keyword>
<dbReference type="InterPro" id="IPR016181">
    <property type="entry name" value="Acyl_CoA_acyltransferase"/>
</dbReference>
<dbReference type="Proteomes" id="UP000051952">
    <property type="component" value="Unassembled WGS sequence"/>
</dbReference>
<dbReference type="EMBL" id="CYKH01001784">
    <property type="protein sequence ID" value="CUG90011.1"/>
    <property type="molecule type" value="Genomic_DNA"/>
</dbReference>
<dbReference type="InterPro" id="IPR000182">
    <property type="entry name" value="GNAT_dom"/>
</dbReference>
<accession>A0A0S4JIW2</accession>
<dbReference type="AlphaFoldDB" id="A0A0S4JIW2"/>
<dbReference type="PROSITE" id="PS51186">
    <property type="entry name" value="GNAT"/>
    <property type="match status" value="1"/>
</dbReference>
<gene>
    <name evidence="3" type="ORF">BSAL_24555</name>
</gene>
<keyword evidence="1" id="KW-0812">Transmembrane</keyword>
<evidence type="ECO:0000313" key="3">
    <source>
        <dbReference type="EMBL" id="CUG90011.1"/>
    </source>
</evidence>
<feature type="domain" description="N-acetyltransferase" evidence="2">
    <location>
        <begin position="76"/>
        <end position="254"/>
    </location>
</feature>
<proteinExistence type="predicted"/>